<reference evidence="3 4" key="1">
    <citation type="submission" date="2019-09" db="EMBL/GenBank/DDBJ databases">
        <title>Genome sequence of Rhodovastum atsumiense, a diverse member of the Acetobacteraceae family of non-sulfur purple photosynthetic bacteria.</title>
        <authorList>
            <person name="Meyer T."/>
            <person name="Kyndt J."/>
        </authorList>
    </citation>
    <scope>NUCLEOTIDE SEQUENCE [LARGE SCALE GENOMIC DNA]</scope>
    <source>
        <strain evidence="3 4">DSM 21279</strain>
    </source>
</reference>
<feature type="compositionally biased region" description="Gly residues" evidence="2">
    <location>
        <begin position="1"/>
        <end position="12"/>
    </location>
</feature>
<evidence type="ECO:0000313" key="3">
    <source>
        <dbReference type="EMBL" id="KAA5608880.1"/>
    </source>
</evidence>
<dbReference type="Proteomes" id="UP000325255">
    <property type="component" value="Unassembled WGS sequence"/>
</dbReference>
<dbReference type="OrthoDB" id="116979at2"/>
<keyword evidence="1" id="KW-0732">Signal</keyword>
<dbReference type="AlphaFoldDB" id="A0A5M6IKU6"/>
<name>A0A5M6IKU6_9PROT</name>
<dbReference type="InterPro" id="IPR029046">
    <property type="entry name" value="LolA/LolB/LppX"/>
</dbReference>
<dbReference type="Pfam" id="PF09865">
    <property type="entry name" value="DUF2092"/>
    <property type="match status" value="1"/>
</dbReference>
<feature type="compositionally biased region" description="Low complexity" evidence="2">
    <location>
        <begin position="24"/>
        <end position="34"/>
    </location>
</feature>
<organism evidence="3 4">
    <name type="scientific">Rhodovastum atsumiense</name>
    <dbReference type="NCBI Taxonomy" id="504468"/>
    <lineage>
        <taxon>Bacteria</taxon>
        <taxon>Pseudomonadati</taxon>
        <taxon>Pseudomonadota</taxon>
        <taxon>Alphaproteobacteria</taxon>
        <taxon>Acetobacterales</taxon>
        <taxon>Acetobacteraceae</taxon>
        <taxon>Rhodovastum</taxon>
    </lineage>
</organism>
<sequence length="381" mass="40277">MLPGAEGGGGVAEAGEAGEEQKGEQGQAQAAPARGAGRIGVFDHDACVCRGVRAWPTHTIRQPAPAVAPPRELGRRHDRRARSPVPSRRHRAAVVRSLPELHGQAGAPMPTLAAAAIPREGHAVGTNALRRRALMAFAIGGAVALTAGAGRAATPEEKPVVAEAAREAVLRMGRTLSAESFSFRNRTIREYVGPGGETLHIFHVGDVVVRRPDRLLVNLTGDDGTVRLLYDGKALVAFNEDSNRYAILPAPGGIEPMLRVAAEKLRADFPLADLLAESPGQAVLSEVTAGSVIGGALVDGVPCQHLVLTQPPGIDIELWLEDNEQALPRRVIVTYRALAGAPRFIAEISDWQIGLRPPDADFVFRVPAGATRVAIGQEQAE</sequence>
<feature type="region of interest" description="Disordered" evidence="2">
    <location>
        <begin position="1"/>
        <end position="34"/>
    </location>
</feature>
<feature type="region of interest" description="Disordered" evidence="2">
    <location>
        <begin position="60"/>
        <end position="90"/>
    </location>
</feature>
<dbReference type="InterPro" id="IPR019207">
    <property type="entry name" value="DUF2092"/>
</dbReference>
<dbReference type="EMBL" id="VWPK01000065">
    <property type="protein sequence ID" value="KAA5608880.1"/>
    <property type="molecule type" value="Genomic_DNA"/>
</dbReference>
<dbReference type="Gene3D" id="2.50.20.10">
    <property type="entry name" value="Lipoprotein localisation LolA/LolB/LppX"/>
    <property type="match status" value="1"/>
</dbReference>
<dbReference type="SUPFAM" id="SSF89392">
    <property type="entry name" value="Prokaryotic lipoproteins and lipoprotein localization factors"/>
    <property type="match status" value="1"/>
</dbReference>
<feature type="compositionally biased region" description="Basic residues" evidence="2">
    <location>
        <begin position="74"/>
        <end position="90"/>
    </location>
</feature>
<protein>
    <submittedName>
        <fullName evidence="3">DUF2092 domain-containing protein</fullName>
    </submittedName>
</protein>
<evidence type="ECO:0000256" key="2">
    <source>
        <dbReference type="SAM" id="MobiDB-lite"/>
    </source>
</evidence>
<comment type="caution">
    <text evidence="3">The sequence shown here is derived from an EMBL/GenBank/DDBJ whole genome shotgun (WGS) entry which is preliminary data.</text>
</comment>
<keyword evidence="4" id="KW-1185">Reference proteome</keyword>
<accession>A0A5M6IKU6</accession>
<gene>
    <name evidence="3" type="ORF">F1189_26840</name>
</gene>
<proteinExistence type="predicted"/>
<evidence type="ECO:0000313" key="4">
    <source>
        <dbReference type="Proteomes" id="UP000325255"/>
    </source>
</evidence>
<evidence type="ECO:0000256" key="1">
    <source>
        <dbReference type="ARBA" id="ARBA00022729"/>
    </source>
</evidence>